<name>T1FYB4_HELRO</name>
<accession>T1FYB4</accession>
<dbReference type="PANTHER" id="PTHR32194">
    <property type="entry name" value="METALLOPROTEASE TLDD"/>
    <property type="match status" value="1"/>
</dbReference>
<dbReference type="Proteomes" id="UP000015101">
    <property type="component" value="Unassembled WGS sequence"/>
</dbReference>
<gene>
    <name evidence="6" type="primary">20213812</name>
    <name evidence="5" type="ORF">HELRODRAFT_65686</name>
</gene>
<protein>
    <recommendedName>
        <fullName evidence="8">Proteasome endopeptidase complex</fullName>
    </recommendedName>
</protein>
<dbReference type="Pfam" id="PF00227">
    <property type="entry name" value="Proteasome"/>
    <property type="match status" value="1"/>
</dbReference>
<dbReference type="KEGG" id="hro:HELRODRAFT_65686"/>
<keyword evidence="1" id="KW-0645">Protease</keyword>
<dbReference type="eggNOG" id="KOG0173">
    <property type="taxonomic scope" value="Eukaryota"/>
</dbReference>
<keyword evidence="7" id="KW-1185">Reference proteome</keyword>
<evidence type="ECO:0008006" key="8">
    <source>
        <dbReference type="Google" id="ProtNLM"/>
    </source>
</evidence>
<dbReference type="OrthoDB" id="429533at2759"/>
<dbReference type="GO" id="GO:0004298">
    <property type="term" value="F:threonine-type endopeptidase activity"/>
    <property type="evidence" value="ECO:0007669"/>
    <property type="project" value="UniProtKB-KW"/>
</dbReference>
<dbReference type="GO" id="GO:0019774">
    <property type="term" value="C:proteasome core complex, beta-subunit complex"/>
    <property type="evidence" value="ECO:0000318"/>
    <property type="project" value="GO_Central"/>
</dbReference>
<dbReference type="STRING" id="6412.T1FYB4"/>
<dbReference type="GO" id="GO:0043161">
    <property type="term" value="P:proteasome-mediated ubiquitin-dependent protein catabolic process"/>
    <property type="evidence" value="ECO:0000318"/>
    <property type="project" value="GO_Central"/>
</dbReference>
<evidence type="ECO:0000313" key="7">
    <source>
        <dbReference type="Proteomes" id="UP000015101"/>
    </source>
</evidence>
<dbReference type="CTD" id="20213812"/>
<dbReference type="Gene3D" id="3.60.20.10">
    <property type="entry name" value="Glutamine Phosphoribosylpyrophosphate, subunit 1, domain 1"/>
    <property type="match status" value="1"/>
</dbReference>
<evidence type="ECO:0000256" key="2">
    <source>
        <dbReference type="ARBA" id="ARBA00022698"/>
    </source>
</evidence>
<evidence type="ECO:0000313" key="6">
    <source>
        <dbReference type="EnsemblMetazoa" id="HelroP65686"/>
    </source>
</evidence>
<keyword evidence="4" id="KW-0539">Nucleus</keyword>
<evidence type="ECO:0000256" key="3">
    <source>
        <dbReference type="ARBA" id="ARBA00022801"/>
    </source>
</evidence>
<keyword evidence="3" id="KW-0378">Hydrolase</keyword>
<reference evidence="7" key="1">
    <citation type="submission" date="2012-12" db="EMBL/GenBank/DDBJ databases">
        <authorList>
            <person name="Hellsten U."/>
            <person name="Grimwood J."/>
            <person name="Chapman J.A."/>
            <person name="Shapiro H."/>
            <person name="Aerts A."/>
            <person name="Otillar R.P."/>
            <person name="Terry A.Y."/>
            <person name="Boore J.L."/>
            <person name="Simakov O."/>
            <person name="Marletaz F."/>
            <person name="Cho S.-J."/>
            <person name="Edsinger-Gonzales E."/>
            <person name="Havlak P."/>
            <person name="Kuo D.-H."/>
            <person name="Larsson T."/>
            <person name="Lv J."/>
            <person name="Arendt D."/>
            <person name="Savage R."/>
            <person name="Osoegawa K."/>
            <person name="de Jong P."/>
            <person name="Lindberg D.R."/>
            <person name="Seaver E.C."/>
            <person name="Weisblat D.A."/>
            <person name="Putnam N.H."/>
            <person name="Grigoriev I.V."/>
            <person name="Rokhsar D.S."/>
        </authorList>
    </citation>
    <scope>NUCLEOTIDE SEQUENCE</scope>
</reference>
<dbReference type="OMA" id="MTQCEAS"/>
<dbReference type="InterPro" id="IPR001353">
    <property type="entry name" value="Proteasome_sua/b"/>
</dbReference>
<keyword evidence="2" id="KW-0888">Threonine protease</keyword>
<dbReference type="InParanoid" id="T1FYB4"/>
<dbReference type="GO" id="GO:0005634">
    <property type="term" value="C:nucleus"/>
    <property type="evidence" value="ECO:0000318"/>
    <property type="project" value="GO_Central"/>
</dbReference>
<dbReference type="EMBL" id="AMQM01000745">
    <property type="status" value="NOT_ANNOTATED_CDS"/>
    <property type="molecule type" value="Genomic_DNA"/>
</dbReference>
<dbReference type="GO" id="GO:0004175">
    <property type="term" value="F:endopeptidase activity"/>
    <property type="evidence" value="ECO:0000318"/>
    <property type="project" value="GO_Central"/>
</dbReference>
<dbReference type="InterPro" id="IPR023333">
    <property type="entry name" value="Proteasome_suB-type"/>
</dbReference>
<dbReference type="GO" id="GO:0005829">
    <property type="term" value="C:cytosol"/>
    <property type="evidence" value="ECO:0000318"/>
    <property type="project" value="GO_Central"/>
</dbReference>
<dbReference type="RefSeq" id="XP_009019295.1">
    <property type="nucleotide sequence ID" value="XM_009021047.1"/>
</dbReference>
<sequence>CFAGTAADSYWVCKLVSSELKLLQLETKKQCRIITAVRLIKQLLFQYQGMLDVCLIVGGVDIHGSHMTTIYPHGSSDRLLYSAIGSGSMSAMSVFETRFIPNMTQCEASRLILDSVSASIFNDLRSGKSIDIVVILKDRFSQMNKIVHTKDER</sequence>
<dbReference type="HOGENOM" id="CLU_035750_3_3_1"/>
<dbReference type="PANTHER" id="PTHR32194:SF4">
    <property type="entry name" value="PROTEASOME SUBUNIT BETA TYPE-7"/>
    <property type="match status" value="1"/>
</dbReference>
<reference evidence="5 7" key="2">
    <citation type="journal article" date="2013" name="Nature">
        <title>Insights into bilaterian evolution from three spiralian genomes.</title>
        <authorList>
            <person name="Simakov O."/>
            <person name="Marletaz F."/>
            <person name="Cho S.J."/>
            <person name="Edsinger-Gonzales E."/>
            <person name="Havlak P."/>
            <person name="Hellsten U."/>
            <person name="Kuo D.H."/>
            <person name="Larsson T."/>
            <person name="Lv J."/>
            <person name="Arendt D."/>
            <person name="Savage R."/>
            <person name="Osoegawa K."/>
            <person name="de Jong P."/>
            <person name="Grimwood J."/>
            <person name="Chapman J.A."/>
            <person name="Shapiro H."/>
            <person name="Aerts A."/>
            <person name="Otillar R.P."/>
            <person name="Terry A.Y."/>
            <person name="Boore J.L."/>
            <person name="Grigoriev I.V."/>
            <person name="Lindberg D.R."/>
            <person name="Seaver E.C."/>
            <person name="Weisblat D.A."/>
            <person name="Putnam N.H."/>
            <person name="Rokhsar D.S."/>
        </authorList>
    </citation>
    <scope>NUCLEOTIDE SEQUENCE</scope>
</reference>
<dbReference type="EnsemblMetazoa" id="HelroT65686">
    <property type="protein sequence ID" value="HelroP65686"/>
    <property type="gene ID" value="HelroG65686"/>
</dbReference>
<dbReference type="InterPro" id="IPR029055">
    <property type="entry name" value="Ntn_hydrolases_N"/>
</dbReference>
<evidence type="ECO:0000313" key="5">
    <source>
        <dbReference type="EMBL" id="ESO01887.1"/>
    </source>
</evidence>
<evidence type="ECO:0000256" key="4">
    <source>
        <dbReference type="ARBA" id="ARBA00023242"/>
    </source>
</evidence>
<proteinExistence type="predicted"/>
<dbReference type="EMBL" id="KB096742">
    <property type="protein sequence ID" value="ESO01887.1"/>
    <property type="molecule type" value="Genomic_DNA"/>
</dbReference>
<dbReference type="GeneID" id="20213812"/>
<organism evidence="6 7">
    <name type="scientific">Helobdella robusta</name>
    <name type="common">Californian leech</name>
    <dbReference type="NCBI Taxonomy" id="6412"/>
    <lineage>
        <taxon>Eukaryota</taxon>
        <taxon>Metazoa</taxon>
        <taxon>Spiralia</taxon>
        <taxon>Lophotrochozoa</taxon>
        <taxon>Annelida</taxon>
        <taxon>Clitellata</taxon>
        <taxon>Hirudinea</taxon>
        <taxon>Rhynchobdellida</taxon>
        <taxon>Glossiphoniidae</taxon>
        <taxon>Helobdella</taxon>
    </lineage>
</organism>
<reference evidence="6" key="3">
    <citation type="submission" date="2015-06" db="UniProtKB">
        <authorList>
            <consortium name="EnsemblMetazoa"/>
        </authorList>
    </citation>
    <scope>IDENTIFICATION</scope>
</reference>
<dbReference type="AlphaFoldDB" id="T1FYB4"/>
<dbReference type="SUPFAM" id="SSF56235">
    <property type="entry name" value="N-terminal nucleophile aminohydrolases (Ntn hydrolases)"/>
    <property type="match status" value="1"/>
</dbReference>
<evidence type="ECO:0000256" key="1">
    <source>
        <dbReference type="ARBA" id="ARBA00022670"/>
    </source>
</evidence>